<feature type="compositionally biased region" description="Low complexity" evidence="2">
    <location>
        <begin position="110"/>
        <end position="125"/>
    </location>
</feature>
<gene>
    <name evidence="4" type="primary">LOC108558045</name>
</gene>
<dbReference type="InterPro" id="IPR015943">
    <property type="entry name" value="WD40/YVTN_repeat-like_dom_sf"/>
</dbReference>
<dbReference type="PANTHER" id="PTHR19863">
    <property type="entry name" value="NEMITIN (NEURONAL ENRICHED MAP INTERACTING PROTEIN) HOMOLOG"/>
    <property type="match status" value="1"/>
</dbReference>
<organism evidence="3 4">
    <name type="scientific">Nicrophorus vespilloides</name>
    <name type="common">Boreal carrion beetle</name>
    <dbReference type="NCBI Taxonomy" id="110193"/>
    <lineage>
        <taxon>Eukaryota</taxon>
        <taxon>Metazoa</taxon>
        <taxon>Ecdysozoa</taxon>
        <taxon>Arthropoda</taxon>
        <taxon>Hexapoda</taxon>
        <taxon>Insecta</taxon>
        <taxon>Pterygota</taxon>
        <taxon>Neoptera</taxon>
        <taxon>Endopterygota</taxon>
        <taxon>Coleoptera</taxon>
        <taxon>Polyphaga</taxon>
        <taxon>Staphyliniformia</taxon>
        <taxon>Silphidae</taxon>
        <taxon>Nicrophorinae</taxon>
        <taxon>Nicrophorus</taxon>
    </lineage>
</organism>
<protein>
    <submittedName>
        <fullName evidence="4">WD repeat-containing protein 47 isoform X3</fullName>
    </submittedName>
</protein>
<feature type="repeat" description="WD" evidence="1">
    <location>
        <begin position="347"/>
        <end position="387"/>
    </location>
</feature>
<keyword evidence="1" id="KW-0853">WD repeat</keyword>
<evidence type="ECO:0000313" key="4">
    <source>
        <dbReference type="RefSeq" id="XP_017770321.1"/>
    </source>
</evidence>
<dbReference type="InterPro" id="IPR001680">
    <property type="entry name" value="WD40_rpt"/>
</dbReference>
<dbReference type="Proteomes" id="UP000695000">
    <property type="component" value="Unplaced"/>
</dbReference>
<evidence type="ECO:0000256" key="1">
    <source>
        <dbReference type="PROSITE-ProRule" id="PRU00221"/>
    </source>
</evidence>
<dbReference type="CDD" id="cd00200">
    <property type="entry name" value="WD40"/>
    <property type="match status" value="1"/>
</dbReference>
<evidence type="ECO:0000256" key="2">
    <source>
        <dbReference type="SAM" id="MobiDB-lite"/>
    </source>
</evidence>
<dbReference type="SUPFAM" id="SSF50978">
    <property type="entry name" value="WD40 repeat-like"/>
    <property type="match status" value="1"/>
</dbReference>
<feature type="region of interest" description="Disordered" evidence="2">
    <location>
        <begin position="148"/>
        <end position="189"/>
    </location>
</feature>
<dbReference type="PROSITE" id="PS50082">
    <property type="entry name" value="WD_REPEATS_2"/>
    <property type="match status" value="4"/>
</dbReference>
<evidence type="ECO:0000313" key="3">
    <source>
        <dbReference type="Proteomes" id="UP000695000"/>
    </source>
</evidence>
<dbReference type="SMART" id="SM00320">
    <property type="entry name" value="WD40"/>
    <property type="match status" value="7"/>
</dbReference>
<sequence>MDHAAAMRRLEALFTDVKLDKPETIVKVETKRDSKCDVHKKNGSTSNLFTNKRTRSYGSSNIGSRRESMPALNSHKIYDRRRGSLGLPNTPSKRDAHPSDFPTSLRKHPLASSTSSLSYASNLRRDSLSSSSKQSLYRFSTDSLNGKRNSWGAISRGSSESDVAIGDRWEDKSTPRNVEVDNTEDNNPARPKFVAVTALEDVQAVRCAEFHPGGQLYAVGSNSKTLRICAYPKMSDLRENHQTYQPTVLFKRTKHHKGSIYCLAWSPVGDLMATGSNDKTVKLMRFNSDTSNLEGEEVELSMHDGTIRDLCFLEDTSNKSSLLISGGAGDCKIYVTDCATGTPYQALSGHSGHVLSLYTWGGAMFVSGSHDKTVRFWDLRTTGCVNMVTPITSAGTRQGSPVASLCVDPSGRLLVSGHEDSSCVLYDIRGGRNIQCFKPHTSDIRSIRFSPSAYYLLSGGYDNKMVLTDLQGDLTLPLPSVVVAQHEDKVISGRWHPSEFSFLSTSADKTATLWALPPI</sequence>
<keyword evidence="3" id="KW-1185">Reference proteome</keyword>
<feature type="compositionally biased region" description="Basic and acidic residues" evidence="2">
    <location>
        <begin position="165"/>
        <end position="174"/>
    </location>
</feature>
<name>A0ABM1M6X1_NICVS</name>
<dbReference type="GeneID" id="108558045"/>
<dbReference type="PANTHER" id="PTHR19863:SF5">
    <property type="entry name" value="WD REPEAT-CONTAINING PROTEIN 47"/>
    <property type="match status" value="1"/>
</dbReference>
<feature type="region of interest" description="Disordered" evidence="2">
    <location>
        <begin position="37"/>
        <end position="125"/>
    </location>
</feature>
<dbReference type="Gene3D" id="2.130.10.10">
    <property type="entry name" value="YVTN repeat-like/Quinoprotein amine dehydrogenase"/>
    <property type="match status" value="2"/>
</dbReference>
<proteinExistence type="predicted"/>
<reference evidence="4" key="1">
    <citation type="submission" date="2025-08" db="UniProtKB">
        <authorList>
            <consortium name="RefSeq"/>
        </authorList>
    </citation>
    <scope>IDENTIFICATION</scope>
    <source>
        <tissue evidence="4">Whole Larva</tissue>
    </source>
</reference>
<dbReference type="RefSeq" id="XP_017770321.1">
    <property type="nucleotide sequence ID" value="XM_017914832.1"/>
</dbReference>
<dbReference type="Pfam" id="PF00400">
    <property type="entry name" value="WD40"/>
    <property type="match status" value="4"/>
</dbReference>
<dbReference type="InterPro" id="IPR036322">
    <property type="entry name" value="WD40_repeat_dom_sf"/>
</dbReference>
<dbReference type="PROSITE" id="PS50294">
    <property type="entry name" value="WD_REPEATS_REGION"/>
    <property type="match status" value="3"/>
</dbReference>
<dbReference type="InterPro" id="IPR040067">
    <property type="entry name" value="WDR47"/>
</dbReference>
<feature type="repeat" description="WD" evidence="1">
    <location>
        <begin position="437"/>
        <end position="471"/>
    </location>
</feature>
<feature type="repeat" description="WD" evidence="1">
    <location>
        <begin position="483"/>
        <end position="519"/>
    </location>
</feature>
<accession>A0ABM1M6X1</accession>
<feature type="compositionally biased region" description="Polar residues" evidence="2">
    <location>
        <begin position="43"/>
        <end position="63"/>
    </location>
</feature>
<feature type="repeat" description="WD" evidence="1">
    <location>
        <begin position="253"/>
        <end position="294"/>
    </location>
</feature>